<dbReference type="RefSeq" id="WP_169639391.1">
    <property type="nucleotide sequence ID" value="NZ_CP048788.1"/>
</dbReference>
<organism evidence="2 3">
    <name type="scientific">Roseobacter ponti</name>
    <dbReference type="NCBI Taxonomy" id="1891787"/>
    <lineage>
        <taxon>Bacteria</taxon>
        <taxon>Pseudomonadati</taxon>
        <taxon>Pseudomonadota</taxon>
        <taxon>Alphaproteobacteria</taxon>
        <taxon>Rhodobacterales</taxon>
        <taxon>Roseobacteraceae</taxon>
        <taxon>Roseobacter</taxon>
    </lineage>
</organism>
<gene>
    <name evidence="2" type="ORF">G3256_02795</name>
</gene>
<dbReference type="KEGG" id="rpon:G3256_02795"/>
<feature type="transmembrane region" description="Helical" evidence="1">
    <location>
        <begin position="83"/>
        <end position="116"/>
    </location>
</feature>
<evidence type="ECO:0000313" key="2">
    <source>
        <dbReference type="EMBL" id="QJF50167.1"/>
    </source>
</evidence>
<sequence>MSDNRSAAQEESKGADADVLAVRSLIETTRADPGEEVAAVNEASASETRGVAARPGAADRRPGGDLVAWLLARVRAYRPERRAVLVTSAVLLLLLQPVFVIGWGVLLGILFVAFYLIVGEERFWKGVISQFRRYARRRPDAARRLKVRAWVLSRRWDRYTGILPDAVADMLRSPDLRAMIVADQKHAAALSERLNRLSHEPSR</sequence>
<evidence type="ECO:0000313" key="3">
    <source>
        <dbReference type="Proteomes" id="UP000503308"/>
    </source>
</evidence>
<protein>
    <submittedName>
        <fullName evidence="2">Uncharacterized protein</fullName>
    </submittedName>
</protein>
<dbReference type="EMBL" id="CP048788">
    <property type="protein sequence ID" value="QJF50167.1"/>
    <property type="molecule type" value="Genomic_DNA"/>
</dbReference>
<dbReference type="AlphaFoldDB" id="A0A858SQ97"/>
<name>A0A858SQ97_9RHOB</name>
<reference evidence="2 3" key="1">
    <citation type="submission" date="2020-02" db="EMBL/GenBank/DDBJ databases">
        <title>Genome sequence of Roseobacter ponti.</title>
        <authorList>
            <person name="Hollensteiner J."/>
            <person name="Schneider D."/>
            <person name="Poehlein A."/>
            <person name="Daniel R."/>
        </authorList>
    </citation>
    <scope>NUCLEOTIDE SEQUENCE [LARGE SCALE GENOMIC DNA]</scope>
    <source>
        <strain evidence="2 3">DSM 106830</strain>
    </source>
</reference>
<keyword evidence="3" id="KW-1185">Reference proteome</keyword>
<keyword evidence="1" id="KW-1133">Transmembrane helix</keyword>
<keyword evidence="1" id="KW-0812">Transmembrane</keyword>
<accession>A0A858SQ97</accession>
<keyword evidence="1" id="KW-0472">Membrane</keyword>
<dbReference type="Proteomes" id="UP000503308">
    <property type="component" value="Chromosome"/>
</dbReference>
<evidence type="ECO:0000256" key="1">
    <source>
        <dbReference type="SAM" id="Phobius"/>
    </source>
</evidence>
<proteinExistence type="predicted"/>